<proteinExistence type="predicted"/>
<dbReference type="SUPFAM" id="SSF53822">
    <property type="entry name" value="Periplasmic binding protein-like I"/>
    <property type="match status" value="1"/>
</dbReference>
<name>A0A5N8XBT5_9ACTN</name>
<keyword evidence="3" id="KW-0238">DNA-binding</keyword>
<gene>
    <name evidence="7" type="ORF">FNH08_01900</name>
</gene>
<keyword evidence="1" id="KW-0678">Repressor</keyword>
<dbReference type="Gene3D" id="3.40.50.2300">
    <property type="match status" value="2"/>
</dbReference>
<evidence type="ECO:0000259" key="5">
    <source>
        <dbReference type="PROSITE" id="PS50932"/>
    </source>
</evidence>
<evidence type="ECO:0000256" key="1">
    <source>
        <dbReference type="ARBA" id="ARBA00022491"/>
    </source>
</evidence>
<evidence type="ECO:0000256" key="3">
    <source>
        <dbReference type="ARBA" id="ARBA00023125"/>
    </source>
</evidence>
<dbReference type="Gene3D" id="1.10.260.40">
    <property type="entry name" value="lambda repressor-like DNA-binding domains"/>
    <property type="match status" value="1"/>
</dbReference>
<dbReference type="RefSeq" id="WP_152769457.1">
    <property type="nucleotide sequence ID" value="NZ_VJZC01000005.1"/>
</dbReference>
<reference evidence="7 8" key="1">
    <citation type="submission" date="2019-07" db="EMBL/GenBank/DDBJ databases">
        <title>New species of Amycolatopsis and Streptomyces.</title>
        <authorList>
            <person name="Duangmal K."/>
            <person name="Teo W.F.A."/>
            <person name="Lipun K."/>
        </authorList>
    </citation>
    <scope>NUCLEOTIDE SEQUENCE [LARGE SCALE GENOMIC DNA]</scope>
    <source>
        <strain evidence="7 8">NBRC 106415</strain>
    </source>
</reference>
<keyword evidence="8" id="KW-1185">Reference proteome</keyword>
<evidence type="ECO:0000313" key="8">
    <source>
        <dbReference type="Proteomes" id="UP000400924"/>
    </source>
</evidence>
<dbReference type="CDD" id="cd01392">
    <property type="entry name" value="HTH_LacI"/>
    <property type="match status" value="1"/>
</dbReference>
<comment type="caution">
    <text evidence="7">The sequence shown here is derived from an EMBL/GenBank/DDBJ whole genome shotgun (WGS) entry which is preliminary data.</text>
</comment>
<dbReference type="InterPro" id="IPR001761">
    <property type="entry name" value="Peripla_BP/Lac1_sug-bd_dom"/>
</dbReference>
<dbReference type="PANTHER" id="PTHR30146:SF148">
    <property type="entry name" value="HTH-TYPE TRANSCRIPTIONAL REPRESSOR PURR-RELATED"/>
    <property type="match status" value="1"/>
</dbReference>
<dbReference type="PROSITE" id="PS50932">
    <property type="entry name" value="HTH_LACI_2"/>
    <property type="match status" value="1"/>
</dbReference>
<dbReference type="OrthoDB" id="3595338at2"/>
<dbReference type="PROSITE" id="PS50943">
    <property type="entry name" value="HTH_CROC1"/>
    <property type="match status" value="1"/>
</dbReference>
<protein>
    <submittedName>
        <fullName evidence="7">LacI family transcriptional regulator</fullName>
    </submittedName>
</protein>
<dbReference type="PANTHER" id="PTHR30146">
    <property type="entry name" value="LACI-RELATED TRANSCRIPTIONAL REPRESSOR"/>
    <property type="match status" value="1"/>
</dbReference>
<dbReference type="InterPro" id="IPR000843">
    <property type="entry name" value="HTH_LacI"/>
</dbReference>
<dbReference type="PROSITE" id="PS00356">
    <property type="entry name" value="HTH_LACI_1"/>
    <property type="match status" value="1"/>
</dbReference>
<keyword evidence="4" id="KW-0804">Transcription</keyword>
<evidence type="ECO:0000256" key="4">
    <source>
        <dbReference type="ARBA" id="ARBA00023163"/>
    </source>
</evidence>
<evidence type="ECO:0000256" key="2">
    <source>
        <dbReference type="ARBA" id="ARBA00023015"/>
    </source>
</evidence>
<feature type="domain" description="HTH cro/C1-type" evidence="6">
    <location>
        <begin position="3"/>
        <end position="32"/>
    </location>
</feature>
<evidence type="ECO:0000313" key="7">
    <source>
        <dbReference type="EMBL" id="MPY55985.1"/>
    </source>
</evidence>
<dbReference type="EMBL" id="VJZC01000005">
    <property type="protein sequence ID" value="MPY55985.1"/>
    <property type="molecule type" value="Genomic_DNA"/>
</dbReference>
<dbReference type="AlphaFoldDB" id="A0A5N8XBT5"/>
<dbReference type="SUPFAM" id="SSF47413">
    <property type="entry name" value="lambda repressor-like DNA-binding domains"/>
    <property type="match status" value="1"/>
</dbReference>
<dbReference type="Proteomes" id="UP000400924">
    <property type="component" value="Unassembled WGS sequence"/>
</dbReference>
<accession>A0A5N8XBT5</accession>
<feature type="domain" description="HTH lacI-type" evidence="5">
    <location>
        <begin position="2"/>
        <end position="56"/>
    </location>
</feature>
<keyword evidence="2" id="KW-0805">Transcription regulation</keyword>
<dbReference type="GO" id="GO:0000976">
    <property type="term" value="F:transcription cis-regulatory region binding"/>
    <property type="evidence" value="ECO:0007669"/>
    <property type="project" value="TreeGrafter"/>
</dbReference>
<sequence>MVTMDDVARRAGVTKQTVSNVVRGRAVVSAETKAKVDEAIAALGYRPNLVARGLATGTTMSVGFIVPTIANPFYSAVVEEVETLLEEHGYHLLLVTTRGDRDRAKRHLTLLSSRSVDALLVAGDRDLGAHLPLLEGLMLPVVLCAWETRPPDTLPVITVDYEKAGYLAGRHLRELGHRRPVVVAELPAHGTRVQGMRRAFATVGVKIPDESVYSVPESTSEAGYAAVQRVLSSGERASCLLTSTDAIALGVMEALRHRGLRVPEDVSVVGIDDIPQAVHAHPPLTTVGLPKRRMARDATELLLNAIRDKQPVSPGLSLLSPEIVVRASSAPPTG</sequence>
<dbReference type="InterPro" id="IPR028082">
    <property type="entry name" value="Peripla_BP_I"/>
</dbReference>
<organism evidence="7 8">
    <name type="scientific">Streptomyces spongiae</name>
    <dbReference type="NCBI Taxonomy" id="565072"/>
    <lineage>
        <taxon>Bacteria</taxon>
        <taxon>Bacillati</taxon>
        <taxon>Actinomycetota</taxon>
        <taxon>Actinomycetes</taxon>
        <taxon>Kitasatosporales</taxon>
        <taxon>Streptomycetaceae</taxon>
        <taxon>Streptomyces</taxon>
    </lineage>
</organism>
<dbReference type="Pfam" id="PF00356">
    <property type="entry name" value="LacI"/>
    <property type="match status" value="1"/>
</dbReference>
<dbReference type="InterPro" id="IPR010982">
    <property type="entry name" value="Lambda_DNA-bd_dom_sf"/>
</dbReference>
<evidence type="ECO:0000259" key="6">
    <source>
        <dbReference type="PROSITE" id="PS50943"/>
    </source>
</evidence>
<dbReference type="Pfam" id="PF00532">
    <property type="entry name" value="Peripla_BP_1"/>
    <property type="match status" value="1"/>
</dbReference>
<dbReference type="InterPro" id="IPR001387">
    <property type="entry name" value="Cro/C1-type_HTH"/>
</dbReference>
<dbReference type="GO" id="GO:0003700">
    <property type="term" value="F:DNA-binding transcription factor activity"/>
    <property type="evidence" value="ECO:0007669"/>
    <property type="project" value="TreeGrafter"/>
</dbReference>
<dbReference type="SMART" id="SM00354">
    <property type="entry name" value="HTH_LACI"/>
    <property type="match status" value="1"/>
</dbReference>